<dbReference type="WBParaSite" id="snap_masked-unitig_22680-processed-gene-0.0-mRNA-1">
    <property type="protein sequence ID" value="snap_masked-unitig_22680-processed-gene-0.0-mRNA-1"/>
    <property type="gene ID" value="snap_masked-unitig_22680-processed-gene-0.0"/>
</dbReference>
<sequence length="106" mass="11645">MPFDYHEGLNLIDAEITTLANDPAESRFYSGGTPMELLAVESTCKQTVAKIFFLQLALSLPFRANCTLSAKGAKLCDARSVDTFTHLAVAGFRPQRQNSTQGHRPQ</sequence>
<name>A0A1I8JN86_9PLAT</name>
<keyword evidence="1" id="KW-1185">Reference proteome</keyword>
<evidence type="ECO:0000313" key="2">
    <source>
        <dbReference type="WBParaSite" id="snap_masked-unitig_22680-processed-gene-0.0-mRNA-1"/>
    </source>
</evidence>
<accession>A0A1I8JN86</accession>
<reference evidence="2" key="1">
    <citation type="submission" date="2016-11" db="UniProtKB">
        <authorList>
            <consortium name="WormBaseParasite"/>
        </authorList>
    </citation>
    <scope>IDENTIFICATION</scope>
</reference>
<evidence type="ECO:0000313" key="1">
    <source>
        <dbReference type="Proteomes" id="UP000095280"/>
    </source>
</evidence>
<proteinExistence type="predicted"/>
<dbReference type="Proteomes" id="UP000095280">
    <property type="component" value="Unplaced"/>
</dbReference>
<dbReference type="AlphaFoldDB" id="A0A1I8JN86"/>
<organism evidence="1 2">
    <name type="scientific">Macrostomum lignano</name>
    <dbReference type="NCBI Taxonomy" id="282301"/>
    <lineage>
        <taxon>Eukaryota</taxon>
        <taxon>Metazoa</taxon>
        <taxon>Spiralia</taxon>
        <taxon>Lophotrochozoa</taxon>
        <taxon>Platyhelminthes</taxon>
        <taxon>Rhabditophora</taxon>
        <taxon>Macrostomorpha</taxon>
        <taxon>Macrostomida</taxon>
        <taxon>Macrostomidae</taxon>
        <taxon>Macrostomum</taxon>
    </lineage>
</organism>
<protein>
    <submittedName>
        <fullName evidence="2">Aspartyl-tRNA synthetase</fullName>
    </submittedName>
</protein>